<dbReference type="Proteomes" id="UP000054166">
    <property type="component" value="Unassembled WGS sequence"/>
</dbReference>
<organism evidence="5 6">
    <name type="scientific">Piloderma croceum (strain F 1598)</name>
    <dbReference type="NCBI Taxonomy" id="765440"/>
    <lineage>
        <taxon>Eukaryota</taxon>
        <taxon>Fungi</taxon>
        <taxon>Dikarya</taxon>
        <taxon>Basidiomycota</taxon>
        <taxon>Agaricomycotina</taxon>
        <taxon>Agaricomycetes</taxon>
        <taxon>Agaricomycetidae</taxon>
        <taxon>Atheliales</taxon>
        <taxon>Atheliaceae</taxon>
        <taxon>Piloderma</taxon>
    </lineage>
</organism>
<comment type="subcellular location">
    <subcellularLocation>
        <location evidence="1 3">Cytoplasm</location>
    </subcellularLocation>
</comment>
<gene>
    <name evidence="5" type="ORF">PILCRDRAFT_822094</name>
</gene>
<keyword evidence="6" id="KW-1185">Reference proteome</keyword>
<dbReference type="InterPro" id="IPR016437">
    <property type="entry name" value="MCT-1/Tma20"/>
</dbReference>
<name>A0A0C3F818_PILCF</name>
<dbReference type="STRING" id="765440.A0A0C3F818"/>
<dbReference type="GO" id="GO:0005737">
    <property type="term" value="C:cytoplasm"/>
    <property type="evidence" value="ECO:0007669"/>
    <property type="project" value="UniProtKB-SubCell"/>
</dbReference>
<dbReference type="PANTHER" id="PTHR22798">
    <property type="entry name" value="MCT-1 PROTEIN"/>
    <property type="match status" value="1"/>
</dbReference>
<dbReference type="AlphaFoldDB" id="A0A0C3F818"/>
<comment type="similarity">
    <text evidence="3">Belongs to the TMA20 family.</text>
</comment>
<dbReference type="PIRSF" id="PIRSF005067">
    <property type="entry name" value="Tma_RNA-bind_prd"/>
    <property type="match status" value="1"/>
</dbReference>
<dbReference type="Pfam" id="PF17832">
    <property type="entry name" value="Pre-PUA"/>
    <property type="match status" value="1"/>
</dbReference>
<comment type="function">
    <text evidence="3">Involved in translation.</text>
</comment>
<dbReference type="Gene3D" id="3.10.400.20">
    <property type="match status" value="1"/>
</dbReference>
<dbReference type="EMBL" id="KN833002">
    <property type="protein sequence ID" value="KIM80815.1"/>
    <property type="molecule type" value="Genomic_DNA"/>
</dbReference>
<sequence length="184" mass="20347">MFKKFLPSTDVSGQTPLKSSVQRSIRAAVLSQWKIEPETLESIWPKKESLVHVKCKEHISIYTIHGEPLFFQHFDEPLYPTLRLLHKYPYILPMVKVDRGAIRFLLAGAHMMCPGFTSAGGYLPPANAALPAGTPVAIHAEGKEHAVGIGITKLGTEEMRKVNKGVGVEIATHLGDDLWALQKL</sequence>
<evidence type="ECO:0000256" key="1">
    <source>
        <dbReference type="ARBA" id="ARBA00004496"/>
    </source>
</evidence>
<dbReference type="OrthoDB" id="10249667at2759"/>
<evidence type="ECO:0000313" key="6">
    <source>
        <dbReference type="Proteomes" id="UP000054166"/>
    </source>
</evidence>
<dbReference type="SUPFAM" id="SSF88697">
    <property type="entry name" value="PUA domain-like"/>
    <property type="match status" value="1"/>
</dbReference>
<dbReference type="PANTHER" id="PTHR22798:SF0">
    <property type="entry name" value="MALIGNANT T-CELL-AMPLIFIED SEQUENCE 1"/>
    <property type="match status" value="1"/>
</dbReference>
<dbReference type="NCBIfam" id="TIGR00451">
    <property type="entry name" value="unchar_dom_2"/>
    <property type="match status" value="1"/>
</dbReference>
<dbReference type="CDD" id="cd11609">
    <property type="entry name" value="MCT1_N"/>
    <property type="match status" value="1"/>
</dbReference>
<evidence type="ECO:0000313" key="5">
    <source>
        <dbReference type="EMBL" id="KIM80815.1"/>
    </source>
</evidence>
<feature type="domain" description="PUA" evidence="4">
    <location>
        <begin position="93"/>
        <end position="175"/>
    </location>
</feature>
<dbReference type="InterPro" id="IPR002478">
    <property type="entry name" value="PUA"/>
</dbReference>
<dbReference type="Pfam" id="PF01472">
    <property type="entry name" value="PUA"/>
    <property type="match status" value="1"/>
</dbReference>
<dbReference type="InterPro" id="IPR004521">
    <property type="entry name" value="Uncharacterised_CHP00451"/>
</dbReference>
<reference evidence="5 6" key="1">
    <citation type="submission" date="2014-04" db="EMBL/GenBank/DDBJ databases">
        <authorList>
            <consortium name="DOE Joint Genome Institute"/>
            <person name="Kuo A."/>
            <person name="Tarkka M."/>
            <person name="Buscot F."/>
            <person name="Kohler A."/>
            <person name="Nagy L.G."/>
            <person name="Floudas D."/>
            <person name="Copeland A."/>
            <person name="Barry K.W."/>
            <person name="Cichocki N."/>
            <person name="Veneault-Fourrey C."/>
            <person name="LaButti K."/>
            <person name="Lindquist E.A."/>
            <person name="Lipzen A."/>
            <person name="Lundell T."/>
            <person name="Morin E."/>
            <person name="Murat C."/>
            <person name="Sun H."/>
            <person name="Tunlid A."/>
            <person name="Henrissat B."/>
            <person name="Grigoriev I.V."/>
            <person name="Hibbett D.S."/>
            <person name="Martin F."/>
            <person name="Nordberg H.P."/>
            <person name="Cantor M.N."/>
            <person name="Hua S.X."/>
        </authorList>
    </citation>
    <scope>NUCLEOTIDE SEQUENCE [LARGE SCALE GENOMIC DNA]</scope>
    <source>
        <strain evidence="5 6">F 1598</strain>
    </source>
</reference>
<dbReference type="CDD" id="cd21155">
    <property type="entry name" value="PUA_MCTS-1-like"/>
    <property type="match status" value="1"/>
</dbReference>
<dbReference type="FunCoup" id="A0A0C3F818">
    <property type="interactions" value="243"/>
</dbReference>
<evidence type="ECO:0000256" key="2">
    <source>
        <dbReference type="ARBA" id="ARBA00022490"/>
    </source>
</evidence>
<dbReference type="SMART" id="SM00359">
    <property type="entry name" value="PUA"/>
    <property type="match status" value="1"/>
</dbReference>
<protein>
    <recommendedName>
        <fullName evidence="3">Translation machinery-associated protein 20</fullName>
    </recommendedName>
</protein>
<reference evidence="6" key="2">
    <citation type="submission" date="2015-01" db="EMBL/GenBank/DDBJ databases">
        <title>Evolutionary Origins and Diversification of the Mycorrhizal Mutualists.</title>
        <authorList>
            <consortium name="DOE Joint Genome Institute"/>
            <consortium name="Mycorrhizal Genomics Consortium"/>
            <person name="Kohler A."/>
            <person name="Kuo A."/>
            <person name="Nagy L.G."/>
            <person name="Floudas D."/>
            <person name="Copeland A."/>
            <person name="Barry K.W."/>
            <person name="Cichocki N."/>
            <person name="Veneault-Fourrey C."/>
            <person name="LaButti K."/>
            <person name="Lindquist E.A."/>
            <person name="Lipzen A."/>
            <person name="Lundell T."/>
            <person name="Morin E."/>
            <person name="Murat C."/>
            <person name="Riley R."/>
            <person name="Ohm R."/>
            <person name="Sun H."/>
            <person name="Tunlid A."/>
            <person name="Henrissat B."/>
            <person name="Grigoriev I.V."/>
            <person name="Hibbett D.S."/>
            <person name="Martin F."/>
        </authorList>
    </citation>
    <scope>NUCLEOTIDE SEQUENCE [LARGE SCALE GENOMIC DNA]</scope>
    <source>
        <strain evidence="6">F 1598</strain>
    </source>
</reference>
<dbReference type="InParanoid" id="A0A0C3F818"/>
<proteinExistence type="inferred from homology"/>
<dbReference type="GO" id="GO:0003723">
    <property type="term" value="F:RNA binding"/>
    <property type="evidence" value="ECO:0007669"/>
    <property type="project" value="InterPro"/>
</dbReference>
<evidence type="ECO:0000256" key="3">
    <source>
        <dbReference type="PIRNR" id="PIRNR005067"/>
    </source>
</evidence>
<keyword evidence="2 3" id="KW-0963">Cytoplasm</keyword>
<dbReference type="InterPro" id="IPR015947">
    <property type="entry name" value="PUA-like_sf"/>
</dbReference>
<dbReference type="PROSITE" id="PS50890">
    <property type="entry name" value="PUA"/>
    <property type="match status" value="1"/>
</dbReference>
<dbReference type="HOGENOM" id="CLU_090468_0_1_1"/>
<accession>A0A0C3F818</accession>
<dbReference type="GO" id="GO:0001731">
    <property type="term" value="P:formation of translation preinitiation complex"/>
    <property type="evidence" value="ECO:0007669"/>
    <property type="project" value="TreeGrafter"/>
</dbReference>
<dbReference type="InterPro" id="IPR041366">
    <property type="entry name" value="Pre-PUA"/>
</dbReference>
<evidence type="ECO:0000259" key="4">
    <source>
        <dbReference type="SMART" id="SM00359"/>
    </source>
</evidence>